<dbReference type="Proteomes" id="UP000650424">
    <property type="component" value="Unassembled WGS sequence"/>
</dbReference>
<organism evidence="2 3">
    <name type="scientific">Undibacterium hunanense</name>
    <dbReference type="NCBI Taxonomy" id="2762292"/>
    <lineage>
        <taxon>Bacteria</taxon>
        <taxon>Pseudomonadati</taxon>
        <taxon>Pseudomonadota</taxon>
        <taxon>Betaproteobacteria</taxon>
        <taxon>Burkholderiales</taxon>
        <taxon>Oxalobacteraceae</taxon>
        <taxon>Undibacterium</taxon>
    </lineage>
</organism>
<keyword evidence="2" id="KW-0378">Hydrolase</keyword>
<feature type="region of interest" description="Disordered" evidence="1">
    <location>
        <begin position="266"/>
        <end position="303"/>
    </location>
</feature>
<reference evidence="2 3" key="1">
    <citation type="submission" date="2020-08" db="EMBL/GenBank/DDBJ databases">
        <title>Novel species isolated from subtropical streams in China.</title>
        <authorList>
            <person name="Lu H."/>
        </authorList>
    </citation>
    <scope>NUCLEOTIDE SEQUENCE [LARGE SCALE GENOMIC DNA]</scope>
    <source>
        <strain evidence="2 3">CY18W</strain>
    </source>
</reference>
<name>A0ABR6ZM54_9BURK</name>
<gene>
    <name evidence="2" type="ORF">H8L32_05690</name>
</gene>
<evidence type="ECO:0000313" key="3">
    <source>
        <dbReference type="Proteomes" id="UP000650424"/>
    </source>
</evidence>
<keyword evidence="2" id="KW-0540">Nuclease</keyword>
<evidence type="ECO:0000256" key="1">
    <source>
        <dbReference type="SAM" id="MobiDB-lite"/>
    </source>
</evidence>
<evidence type="ECO:0000313" key="2">
    <source>
        <dbReference type="EMBL" id="MBC3916962.1"/>
    </source>
</evidence>
<dbReference type="RefSeq" id="WP_186946185.1">
    <property type="nucleotide sequence ID" value="NZ_JACOGF010000002.1"/>
</dbReference>
<dbReference type="GO" id="GO:0004519">
    <property type="term" value="F:endonuclease activity"/>
    <property type="evidence" value="ECO:0007669"/>
    <property type="project" value="UniProtKB-KW"/>
</dbReference>
<keyword evidence="2" id="KW-0255">Endonuclease</keyword>
<accession>A0ABR6ZM54</accession>
<dbReference type="EMBL" id="JACOGF010000002">
    <property type="protein sequence ID" value="MBC3916962.1"/>
    <property type="molecule type" value="Genomic_DNA"/>
</dbReference>
<comment type="caution">
    <text evidence="2">The sequence shown here is derived from an EMBL/GenBank/DDBJ whole genome shotgun (WGS) entry which is preliminary data.</text>
</comment>
<sequence length="378" mass="42033">MKSRVSTPAEDTRQNAFAQDKPLQQFANPLGFVDQRPEAIAQRKRQEMADNSPQAMQLKTYQAMMDARSALTLQMAGGGNPVVQRAAAKITYDDDDSRSAKLKGHSDKAGVANIKRTSVSFETGRLTTSKETVGLSMKAYPLGPDHPQGGEPNPFVAKNHFSKHMKKNGVNIRGHLLNGDLGGPGSEQNLFPITAQANSHHYQYIEKRAKYWINDLKSWLRYEVKVTGRDDAKGIADFECELAPVDVDGNDTQWLRKLKVHSEPDASASVASESDLDNKKAAMSDDTNFTDDDIEYSEGKTPVGYRPIEQDVEERMRVDAGKSTLGMTTLVWNLKQLSIGEDSAEEIQSYIDSGDEAVFQNNNKGAWNKWVKKINEEY</sequence>
<protein>
    <submittedName>
        <fullName evidence="2">DNA/RNA non-specific endonuclease</fullName>
    </submittedName>
</protein>
<keyword evidence="3" id="KW-1185">Reference proteome</keyword>
<feature type="region of interest" description="Disordered" evidence="1">
    <location>
        <begin position="1"/>
        <end position="21"/>
    </location>
</feature>
<proteinExistence type="predicted"/>